<sequence length="225" mass="26177">MRPYFIEEIARMVLAIGTKTYIITTFNIFEISYIIYIMKTAIIIHGYNNKSEFLDESRPSSSNDHWLPWLQRQLLLNGIEAQTPEMPGFYEPNYEKWKDLLDKFEPDLDTMLVGHSCGGGFLMRWLSESNKKVGKVVLVAPWLDPNKKIDPNFFNFEIDPNIVSRTNGIIIMYSTDDNSEIFKSIDMLKSKVENLQIKEFTGKGHFILNHMKTEKFPELLAILLE</sequence>
<evidence type="ECO:0000313" key="2">
    <source>
        <dbReference type="Proteomes" id="UP000034952"/>
    </source>
</evidence>
<gene>
    <name evidence="1" type="ORF">UR64_C0002G0058</name>
</gene>
<protein>
    <recommendedName>
        <fullName evidence="3">Alpha/beta hydrolase</fullName>
    </recommendedName>
</protein>
<accession>A0A0G0EHR5</accession>
<comment type="caution">
    <text evidence="1">The sequence shown here is derived from an EMBL/GenBank/DDBJ whole genome shotgun (WGS) entry which is preliminary data.</text>
</comment>
<evidence type="ECO:0008006" key="3">
    <source>
        <dbReference type="Google" id="ProtNLM"/>
    </source>
</evidence>
<proteinExistence type="predicted"/>
<dbReference type="InterPro" id="IPR029058">
    <property type="entry name" value="AB_hydrolase_fold"/>
</dbReference>
<dbReference type="AlphaFoldDB" id="A0A0G0EHR5"/>
<name>A0A0G0EHR5_9BACT</name>
<dbReference type="Gene3D" id="3.40.50.1820">
    <property type="entry name" value="alpha/beta hydrolase"/>
    <property type="match status" value="1"/>
</dbReference>
<dbReference type="EMBL" id="LBPY01000002">
    <property type="protein sequence ID" value="KKP66842.1"/>
    <property type="molecule type" value="Genomic_DNA"/>
</dbReference>
<dbReference type="SUPFAM" id="SSF53474">
    <property type="entry name" value="alpha/beta-Hydrolases"/>
    <property type="match status" value="1"/>
</dbReference>
<dbReference type="GO" id="GO:0016787">
    <property type="term" value="F:hydrolase activity"/>
    <property type="evidence" value="ECO:0007669"/>
    <property type="project" value="InterPro"/>
</dbReference>
<dbReference type="PANTHER" id="PTHR15394">
    <property type="entry name" value="SERINE HYDROLASE RBBP9"/>
    <property type="match status" value="1"/>
</dbReference>
<dbReference type="PANTHER" id="PTHR15394:SF3">
    <property type="entry name" value="SERINE HYDROLASE RBBP9"/>
    <property type="match status" value="1"/>
</dbReference>
<dbReference type="Pfam" id="PF06821">
    <property type="entry name" value="Ser_hydrolase"/>
    <property type="match status" value="1"/>
</dbReference>
<evidence type="ECO:0000313" key="1">
    <source>
        <dbReference type="EMBL" id="KKP66842.1"/>
    </source>
</evidence>
<dbReference type="Proteomes" id="UP000034952">
    <property type="component" value="Unassembled WGS sequence"/>
</dbReference>
<organism evidence="1 2">
    <name type="scientific">Candidatus Nomurabacteria bacterium GW2011_GWE1_35_16</name>
    <dbReference type="NCBI Taxonomy" id="1618761"/>
    <lineage>
        <taxon>Bacteria</taxon>
        <taxon>Candidatus Nomuraibacteriota</taxon>
    </lineage>
</organism>
<reference evidence="1 2" key="1">
    <citation type="journal article" date="2015" name="Nature">
        <title>rRNA introns, odd ribosomes, and small enigmatic genomes across a large radiation of phyla.</title>
        <authorList>
            <person name="Brown C.T."/>
            <person name="Hug L.A."/>
            <person name="Thomas B.C."/>
            <person name="Sharon I."/>
            <person name="Castelle C.J."/>
            <person name="Singh A."/>
            <person name="Wilkins M.J."/>
            <person name="Williams K.H."/>
            <person name="Banfield J.F."/>
        </authorList>
    </citation>
    <scope>NUCLEOTIDE SEQUENCE [LARGE SCALE GENOMIC DNA]</scope>
</reference>
<dbReference type="InterPro" id="IPR010662">
    <property type="entry name" value="RBBP9/YdeN"/>
</dbReference>